<protein>
    <submittedName>
        <fullName evidence="1">Uncharacterized protein</fullName>
    </submittedName>
</protein>
<dbReference type="EMBL" id="VSSQ01061749">
    <property type="protein sequence ID" value="MPN15041.1"/>
    <property type="molecule type" value="Genomic_DNA"/>
</dbReference>
<accession>A0A645FKW9</accession>
<evidence type="ECO:0000313" key="1">
    <source>
        <dbReference type="EMBL" id="MPN15041.1"/>
    </source>
</evidence>
<name>A0A645FKW9_9ZZZZ</name>
<reference evidence="1" key="1">
    <citation type="submission" date="2019-08" db="EMBL/GenBank/DDBJ databases">
        <authorList>
            <person name="Kucharzyk K."/>
            <person name="Murdoch R.W."/>
            <person name="Higgins S."/>
            <person name="Loffler F."/>
        </authorList>
    </citation>
    <scope>NUCLEOTIDE SEQUENCE</scope>
</reference>
<gene>
    <name evidence="1" type="ORF">SDC9_162370</name>
</gene>
<sequence>MTEIHNISLDLYNNGEIFYNNGALNAQYSKEVKAEQENAQNCSLSAEDAKRIAKDYLRGLGIPAIDITQVIAEVADSGAGKGFYSITFTVNYFDIPFYYRGVTVGMNPPGGSIVVAEEGIITLSGAILFEALNATPVDQILSLEDILSLIPEMMDTRIKTQSDTPVVGISLRYLIKADENNNPMLVPVWLFDIDQEAAKAVLGNQDEYVYRGSQDLIFNALTGQLER</sequence>
<organism evidence="1">
    <name type="scientific">bioreactor metagenome</name>
    <dbReference type="NCBI Taxonomy" id="1076179"/>
    <lineage>
        <taxon>unclassified sequences</taxon>
        <taxon>metagenomes</taxon>
        <taxon>ecological metagenomes</taxon>
    </lineage>
</organism>
<proteinExistence type="predicted"/>
<dbReference type="AlphaFoldDB" id="A0A645FKW9"/>
<comment type="caution">
    <text evidence="1">The sequence shown here is derived from an EMBL/GenBank/DDBJ whole genome shotgun (WGS) entry which is preliminary data.</text>
</comment>